<feature type="chain" id="PRO_5045553251" evidence="2">
    <location>
        <begin position="21"/>
        <end position="174"/>
    </location>
</feature>
<feature type="signal peptide" evidence="2">
    <location>
        <begin position="1"/>
        <end position="20"/>
    </location>
</feature>
<evidence type="ECO:0000313" key="4">
    <source>
        <dbReference type="Proteomes" id="UP001345013"/>
    </source>
</evidence>
<evidence type="ECO:0000313" key="3">
    <source>
        <dbReference type="EMBL" id="KAK5100831.1"/>
    </source>
</evidence>
<dbReference type="EMBL" id="JAVRRG010000005">
    <property type="protein sequence ID" value="KAK5100831.1"/>
    <property type="molecule type" value="Genomic_DNA"/>
</dbReference>
<feature type="compositionally biased region" description="Polar residues" evidence="1">
    <location>
        <begin position="33"/>
        <end position="44"/>
    </location>
</feature>
<dbReference type="Proteomes" id="UP001345013">
    <property type="component" value="Unassembled WGS sequence"/>
</dbReference>
<feature type="region of interest" description="Disordered" evidence="1">
    <location>
        <begin position="20"/>
        <end position="44"/>
    </location>
</feature>
<comment type="caution">
    <text evidence="3">The sequence shown here is derived from an EMBL/GenBank/DDBJ whole genome shotgun (WGS) entry which is preliminary data.</text>
</comment>
<organism evidence="3 4">
    <name type="scientific">Lithohypha guttulata</name>
    <dbReference type="NCBI Taxonomy" id="1690604"/>
    <lineage>
        <taxon>Eukaryota</taxon>
        <taxon>Fungi</taxon>
        <taxon>Dikarya</taxon>
        <taxon>Ascomycota</taxon>
        <taxon>Pezizomycotina</taxon>
        <taxon>Eurotiomycetes</taxon>
        <taxon>Chaetothyriomycetidae</taxon>
        <taxon>Chaetothyriales</taxon>
        <taxon>Trichomeriaceae</taxon>
        <taxon>Lithohypha</taxon>
    </lineage>
</organism>
<reference evidence="3 4" key="1">
    <citation type="submission" date="2023-08" db="EMBL/GenBank/DDBJ databases">
        <title>Black Yeasts Isolated from many extreme environments.</title>
        <authorList>
            <person name="Coleine C."/>
            <person name="Stajich J.E."/>
            <person name="Selbmann L."/>
        </authorList>
    </citation>
    <scope>NUCLEOTIDE SEQUENCE [LARGE SCALE GENOMIC DNA]</scope>
    <source>
        <strain evidence="3 4">CCFEE 5885</strain>
    </source>
</reference>
<keyword evidence="2" id="KW-0732">Signal</keyword>
<protein>
    <submittedName>
        <fullName evidence="3">Uncharacterized protein</fullName>
    </submittedName>
</protein>
<sequence length="174" mass="18469">MKFAKGLSFLLLSSINSSHGLSSALPTEPQPVETKQSSKSRISDAISETSLAPSELYNLLTPPSPCTDSLDPAVCAAWARDINAHNLTANLTALWSGNPPDWPTRLTGIVLPPDLGLSMNASDFMPGAAVNFLPCHVGGSRKHCKGGQEFCCAMVPLVWAFLGCCLVDCNNCHN</sequence>
<keyword evidence="4" id="KW-1185">Reference proteome</keyword>
<gene>
    <name evidence="3" type="ORF">LTR24_000678</name>
</gene>
<proteinExistence type="predicted"/>
<evidence type="ECO:0000256" key="2">
    <source>
        <dbReference type="SAM" id="SignalP"/>
    </source>
</evidence>
<evidence type="ECO:0000256" key="1">
    <source>
        <dbReference type="SAM" id="MobiDB-lite"/>
    </source>
</evidence>
<name>A0ABR0KMM8_9EURO</name>
<accession>A0ABR0KMM8</accession>